<protein>
    <recommendedName>
        <fullName evidence="2">PA domain-containing protein</fullName>
    </recommendedName>
</protein>
<gene>
    <name evidence="1" type="ORF">S01H4_66516</name>
</gene>
<name>X1FTY3_9ZZZZ</name>
<comment type="caution">
    <text evidence="1">The sequence shown here is derived from an EMBL/GenBank/DDBJ whole genome shotgun (WGS) entry which is preliminary data.</text>
</comment>
<dbReference type="AlphaFoldDB" id="X1FTY3"/>
<dbReference type="InterPro" id="IPR046450">
    <property type="entry name" value="PA_dom_sf"/>
</dbReference>
<feature type="non-terminal residue" evidence="1">
    <location>
        <position position="71"/>
    </location>
</feature>
<feature type="non-terminal residue" evidence="1">
    <location>
        <position position="1"/>
    </location>
</feature>
<proteinExistence type="predicted"/>
<evidence type="ECO:0008006" key="2">
    <source>
        <dbReference type="Google" id="ProtNLM"/>
    </source>
</evidence>
<reference evidence="1" key="1">
    <citation type="journal article" date="2014" name="Front. Microbiol.">
        <title>High frequency of phylogenetically diverse reductive dehalogenase-homologous genes in deep subseafloor sedimentary metagenomes.</title>
        <authorList>
            <person name="Kawai M."/>
            <person name="Futagami T."/>
            <person name="Toyoda A."/>
            <person name="Takaki Y."/>
            <person name="Nishi S."/>
            <person name="Hori S."/>
            <person name="Arai W."/>
            <person name="Tsubouchi T."/>
            <person name="Morono Y."/>
            <person name="Uchiyama I."/>
            <person name="Ito T."/>
            <person name="Fujiyama A."/>
            <person name="Inagaki F."/>
            <person name="Takami H."/>
        </authorList>
    </citation>
    <scope>NUCLEOTIDE SEQUENCE</scope>
    <source>
        <strain evidence="1">Expedition CK06-06</strain>
    </source>
</reference>
<dbReference type="EMBL" id="BART01041239">
    <property type="protein sequence ID" value="GAH24243.1"/>
    <property type="molecule type" value="Genomic_DNA"/>
</dbReference>
<evidence type="ECO:0000313" key="1">
    <source>
        <dbReference type="EMBL" id="GAH24243.1"/>
    </source>
</evidence>
<accession>X1FTY3</accession>
<dbReference type="SUPFAM" id="SSF52025">
    <property type="entry name" value="PA domain"/>
    <property type="match status" value="1"/>
</dbReference>
<sequence length="71" mass="7953">LCDFNDIPVSIITHSKSCDDTVEIVDIGTGDNKEDYNDIEGKIILMSGPIYLNRPYIEESKAIGVIYYPDL</sequence>
<organism evidence="1">
    <name type="scientific">marine sediment metagenome</name>
    <dbReference type="NCBI Taxonomy" id="412755"/>
    <lineage>
        <taxon>unclassified sequences</taxon>
        <taxon>metagenomes</taxon>
        <taxon>ecological metagenomes</taxon>
    </lineage>
</organism>